<name>A0A7Y9TGP9_9BACT</name>
<reference evidence="1 2" key="1">
    <citation type="submission" date="2020-07" db="EMBL/GenBank/DDBJ databases">
        <title>Genomic Encyclopedia of Type Strains, Phase IV (KMG-V): Genome sequencing to study the core and pangenomes of soil and plant-associated prokaryotes.</title>
        <authorList>
            <person name="Whitman W."/>
        </authorList>
    </citation>
    <scope>NUCLEOTIDE SEQUENCE [LARGE SCALE GENOMIC DNA]</scope>
    <source>
        <strain evidence="1 2">X4EP2</strain>
    </source>
</reference>
<evidence type="ECO:0000313" key="2">
    <source>
        <dbReference type="Proteomes" id="UP000589520"/>
    </source>
</evidence>
<dbReference type="RefSeq" id="WP_179490570.1">
    <property type="nucleotide sequence ID" value="NZ_JACCCW010000002.1"/>
</dbReference>
<proteinExistence type="predicted"/>
<evidence type="ECO:0000313" key="1">
    <source>
        <dbReference type="EMBL" id="NYF79719.1"/>
    </source>
</evidence>
<comment type="caution">
    <text evidence="1">The sequence shown here is derived from an EMBL/GenBank/DDBJ whole genome shotgun (WGS) entry which is preliminary data.</text>
</comment>
<organism evidence="1 2">
    <name type="scientific">Granulicella arctica</name>
    <dbReference type="NCBI Taxonomy" id="940613"/>
    <lineage>
        <taxon>Bacteria</taxon>
        <taxon>Pseudomonadati</taxon>
        <taxon>Acidobacteriota</taxon>
        <taxon>Terriglobia</taxon>
        <taxon>Terriglobales</taxon>
        <taxon>Acidobacteriaceae</taxon>
        <taxon>Granulicella</taxon>
    </lineage>
</organism>
<gene>
    <name evidence="1" type="ORF">HDF17_002039</name>
</gene>
<keyword evidence="2" id="KW-1185">Reference proteome</keyword>
<protein>
    <submittedName>
        <fullName evidence="1">Uncharacterized protein</fullName>
    </submittedName>
</protein>
<dbReference type="EMBL" id="JACCCW010000002">
    <property type="protein sequence ID" value="NYF79719.1"/>
    <property type="molecule type" value="Genomic_DNA"/>
</dbReference>
<dbReference type="AlphaFoldDB" id="A0A7Y9TGP9"/>
<accession>A0A7Y9TGP9</accession>
<sequence>MAELLKKLLITQLALAGVAQAQIREVVGCSMGEVNGVAKLIRPTKRSVGESTAKTAN</sequence>
<dbReference type="Proteomes" id="UP000589520">
    <property type="component" value="Unassembled WGS sequence"/>
</dbReference>